<comment type="caution">
    <text evidence="4">The sequence shown here is derived from an EMBL/GenBank/DDBJ whole genome shotgun (WGS) entry which is preliminary data.</text>
</comment>
<organism evidence="4 5">
    <name type="scientific">Saponaria officinalis</name>
    <name type="common">Common soapwort</name>
    <name type="synonym">Lychnis saponaria</name>
    <dbReference type="NCBI Taxonomy" id="3572"/>
    <lineage>
        <taxon>Eukaryota</taxon>
        <taxon>Viridiplantae</taxon>
        <taxon>Streptophyta</taxon>
        <taxon>Embryophyta</taxon>
        <taxon>Tracheophyta</taxon>
        <taxon>Spermatophyta</taxon>
        <taxon>Magnoliopsida</taxon>
        <taxon>eudicotyledons</taxon>
        <taxon>Gunneridae</taxon>
        <taxon>Pentapetalae</taxon>
        <taxon>Caryophyllales</taxon>
        <taxon>Caryophyllaceae</taxon>
        <taxon>Caryophylleae</taxon>
        <taxon>Saponaria</taxon>
    </lineage>
</organism>
<feature type="compositionally biased region" description="Pro residues" evidence="2">
    <location>
        <begin position="448"/>
        <end position="460"/>
    </location>
</feature>
<evidence type="ECO:0000313" key="4">
    <source>
        <dbReference type="EMBL" id="KAK9668551.1"/>
    </source>
</evidence>
<dbReference type="GO" id="GO:0000993">
    <property type="term" value="F:RNA polymerase II complex binding"/>
    <property type="evidence" value="ECO:0007669"/>
    <property type="project" value="TreeGrafter"/>
</dbReference>
<dbReference type="InterPro" id="IPR006569">
    <property type="entry name" value="CID_dom"/>
</dbReference>
<dbReference type="Proteomes" id="UP001443914">
    <property type="component" value="Unassembled WGS sequence"/>
</dbReference>
<protein>
    <recommendedName>
        <fullName evidence="3">CID domain-containing protein</fullName>
    </recommendedName>
</protein>
<proteinExistence type="predicted"/>
<dbReference type="EMBL" id="JBDFQZ010000013">
    <property type="protein sequence ID" value="KAK9668550.1"/>
    <property type="molecule type" value="Genomic_DNA"/>
</dbReference>
<dbReference type="EMBL" id="JBDFQZ010000013">
    <property type="protein sequence ID" value="KAK9668552.1"/>
    <property type="molecule type" value="Genomic_DNA"/>
</dbReference>
<sequence length="560" mass="61046">MSNDTFDLKILSEKLSKLNSSQQSIESLSRWCVSHRRRARQVIETWEEMFKMSQKEKCVSLLYLANDILQNSRKKGNEFVNEFWKVLPAALRHVYDNCGDNGKKTATRLVDIWEERKVFGSRIQSLKDAIVTSEVKDRPQVVSNGKSGNPVKILKKDSQSLRIKLFFGDFPEKIVSAYHSLHEECSDEESTLAKCDIAVLSAERIVKDVENSISQGIQPSSSTTDEIQEQEVVLEHCVTQLERAEATRVALISLLKDALQDQEVKTRNLRDHLQVACHSINDIETLKPKISSHHSHGTPAGASTEPLMMGEHSDSMLQGTSSLHIPSCQPVDTPIVLTHPTHQPPAQPTTSFASLAANDEESKKAAAAAVAAKLAASTSSAQMLTSVLSSLMAEQAAKGSFNPMFPPEKRPKLEQQLSGPRVSRPESGSSPYYSSLQQPISSNSVGQPPLPPPLAPPLPPNNTASNQFVQSAGMMLNMPPYGFGGNGPPPPPPPPLPLSLPSHLAMGHLCPPAHQSPQPLQPPLPPSQHQNVSGGHYRPPGIGLYGSSSQSSTPPVQRHN</sequence>
<dbReference type="GO" id="GO:0031124">
    <property type="term" value="P:mRNA 3'-end processing"/>
    <property type="evidence" value="ECO:0007669"/>
    <property type="project" value="TreeGrafter"/>
</dbReference>
<keyword evidence="5" id="KW-1185">Reference proteome</keyword>
<feature type="compositionally biased region" description="Pro residues" evidence="2">
    <location>
        <begin position="487"/>
        <end position="498"/>
    </location>
</feature>
<dbReference type="GO" id="GO:0005634">
    <property type="term" value="C:nucleus"/>
    <property type="evidence" value="ECO:0007669"/>
    <property type="project" value="UniProtKB-ARBA"/>
</dbReference>
<reference evidence="4 5" key="1">
    <citation type="submission" date="2024-03" db="EMBL/GenBank/DDBJ databases">
        <title>WGS assembly of Saponaria officinalis var. Norfolk2.</title>
        <authorList>
            <person name="Jenkins J."/>
            <person name="Shu S."/>
            <person name="Grimwood J."/>
            <person name="Barry K."/>
            <person name="Goodstein D."/>
            <person name="Schmutz J."/>
            <person name="Leebens-Mack J."/>
            <person name="Osbourn A."/>
        </authorList>
    </citation>
    <scope>NUCLEOTIDE SEQUENCE [LARGE SCALE GENOMIC DNA]</scope>
    <source>
        <strain evidence="5">cv. Norfolk2</strain>
        <strain evidence="4">JIC</strain>
        <tissue evidence="4">Leaf</tissue>
    </source>
</reference>
<dbReference type="Pfam" id="PF04818">
    <property type="entry name" value="CID"/>
    <property type="match status" value="1"/>
</dbReference>
<dbReference type="EMBL" id="JBDFQZ010000013">
    <property type="protein sequence ID" value="KAK9668551.1"/>
    <property type="molecule type" value="Genomic_DNA"/>
</dbReference>
<evidence type="ECO:0000256" key="2">
    <source>
        <dbReference type="SAM" id="MobiDB-lite"/>
    </source>
</evidence>
<dbReference type="SMART" id="SM00582">
    <property type="entry name" value="RPR"/>
    <property type="match status" value="1"/>
</dbReference>
<dbReference type="SUPFAM" id="SSF48464">
    <property type="entry name" value="ENTH/VHS domain"/>
    <property type="match status" value="1"/>
</dbReference>
<dbReference type="AlphaFoldDB" id="A0AAW1GUX9"/>
<name>A0AAW1GUX9_SAPOF</name>
<dbReference type="FunFam" id="1.25.40.90:FF:000018">
    <property type="entry name" value="ENTH/VHS family protein isoform 1"/>
    <property type="match status" value="1"/>
</dbReference>
<feature type="compositionally biased region" description="Polar residues" evidence="2">
    <location>
        <begin position="426"/>
        <end position="446"/>
    </location>
</feature>
<feature type="compositionally biased region" description="Polar residues" evidence="2">
    <location>
        <begin position="546"/>
        <end position="560"/>
    </location>
</feature>
<evidence type="ECO:0000259" key="3">
    <source>
        <dbReference type="PROSITE" id="PS51391"/>
    </source>
</evidence>
<evidence type="ECO:0000256" key="1">
    <source>
        <dbReference type="ARBA" id="ARBA00022664"/>
    </source>
</evidence>
<accession>A0AAW1GUX9</accession>
<feature type="domain" description="CID" evidence="3">
    <location>
        <begin position="3"/>
        <end position="135"/>
    </location>
</feature>
<evidence type="ECO:0000313" key="5">
    <source>
        <dbReference type="Proteomes" id="UP001443914"/>
    </source>
</evidence>
<dbReference type="InterPro" id="IPR008942">
    <property type="entry name" value="ENTH_VHS"/>
</dbReference>
<dbReference type="PROSITE" id="PS51391">
    <property type="entry name" value="CID"/>
    <property type="match status" value="1"/>
</dbReference>
<dbReference type="Gene3D" id="1.25.40.90">
    <property type="match status" value="1"/>
</dbReference>
<feature type="region of interest" description="Disordered" evidence="2">
    <location>
        <begin position="480"/>
        <end position="560"/>
    </location>
</feature>
<dbReference type="PANTHER" id="PTHR12460">
    <property type="entry name" value="CYCLIN-DEPENDENT KINASE INHIBITOR-RELATED PROTEIN"/>
    <property type="match status" value="1"/>
</dbReference>
<gene>
    <name evidence="4" type="ORF">RND81_13G068200</name>
</gene>
<dbReference type="CDD" id="cd16981">
    <property type="entry name" value="CID_RPRD_like"/>
    <property type="match status" value="1"/>
</dbReference>
<feature type="region of interest" description="Disordered" evidence="2">
    <location>
        <begin position="400"/>
        <end position="466"/>
    </location>
</feature>
<dbReference type="PANTHER" id="PTHR12460:SF0">
    <property type="entry name" value="CID DOMAIN-CONTAINING PROTEIN-RELATED"/>
    <property type="match status" value="1"/>
</dbReference>
<keyword evidence="1" id="KW-0507">mRNA processing</keyword>